<accession>A0ABU8I3K8</accession>
<feature type="chain" id="PRO_5046787788" evidence="1">
    <location>
        <begin position="24"/>
        <end position="476"/>
    </location>
</feature>
<protein>
    <submittedName>
        <fullName evidence="2">SusD/RagB family nutrient-binding outer membrane lipoprotein</fullName>
    </submittedName>
</protein>
<comment type="caution">
    <text evidence="2">The sequence shown here is derived from an EMBL/GenBank/DDBJ whole genome shotgun (WGS) entry which is preliminary data.</text>
</comment>
<dbReference type="SUPFAM" id="SSF48452">
    <property type="entry name" value="TPR-like"/>
    <property type="match status" value="1"/>
</dbReference>
<dbReference type="Pfam" id="PF12771">
    <property type="entry name" value="SusD-like_2"/>
    <property type="match status" value="1"/>
</dbReference>
<keyword evidence="2" id="KW-0449">Lipoprotein</keyword>
<dbReference type="PROSITE" id="PS51257">
    <property type="entry name" value="PROKAR_LIPOPROTEIN"/>
    <property type="match status" value="1"/>
</dbReference>
<evidence type="ECO:0000256" key="1">
    <source>
        <dbReference type="SAM" id="SignalP"/>
    </source>
</evidence>
<reference evidence="2 3" key="1">
    <citation type="submission" date="2024-01" db="EMBL/GenBank/DDBJ databases">
        <title>Sphingobacterium tenebrionis sp. nov., a novel endophyte isolated from tenebrio molitor intestines.</title>
        <authorList>
            <person name="Zhang C."/>
        </authorList>
    </citation>
    <scope>NUCLEOTIDE SEQUENCE [LARGE SCALE GENOMIC DNA]</scope>
    <source>
        <strain evidence="2 3">PU5-4</strain>
    </source>
</reference>
<dbReference type="Gene3D" id="1.25.40.390">
    <property type="match status" value="1"/>
</dbReference>
<name>A0ABU8I3K8_9SPHI</name>
<proteinExistence type="predicted"/>
<dbReference type="Proteomes" id="UP001363035">
    <property type="component" value="Unassembled WGS sequence"/>
</dbReference>
<dbReference type="InterPro" id="IPR011990">
    <property type="entry name" value="TPR-like_helical_dom_sf"/>
</dbReference>
<gene>
    <name evidence="2" type="ORF">VJ786_03875</name>
</gene>
<keyword evidence="1" id="KW-0732">Signal</keyword>
<feature type="signal peptide" evidence="1">
    <location>
        <begin position="1"/>
        <end position="23"/>
    </location>
</feature>
<evidence type="ECO:0000313" key="3">
    <source>
        <dbReference type="Proteomes" id="UP001363035"/>
    </source>
</evidence>
<dbReference type="InterPro" id="IPR041662">
    <property type="entry name" value="SusD-like_2"/>
</dbReference>
<evidence type="ECO:0000313" key="2">
    <source>
        <dbReference type="EMBL" id="MEI5984036.1"/>
    </source>
</evidence>
<dbReference type="RefSeq" id="WP_336557298.1">
    <property type="nucleotide sequence ID" value="NZ_JAYLLN010000005.1"/>
</dbReference>
<dbReference type="EMBL" id="JAYLLN010000005">
    <property type="protein sequence ID" value="MEI5984036.1"/>
    <property type="molecule type" value="Genomic_DNA"/>
</dbReference>
<sequence length="476" mass="51965">MKKRLIYILIATGLLASSCDALSDFGDMNDNPNATTNPAASALLTNVLAGFGGYTSTGQYAPALYSQYLSETQYTDASLYALAQPAFTGYYSGHLTDLVDYKKRTEGSVNASAVATILQQYIFGYVTDLWGDVPYSEALQQVVPKYDTQEEIYKGILAKLTEAEGQLSPAAGGVPGDIIFNGDVAKWKKFANSIRMIYSLQLSKRYPGASEYAATEFKAALADSDGSIATNEDNFVINYPGGNFKNPWRNTYDGRKDYAESKTMTDIMASLADNRQNAFGGANDDFNAANALLTSNKGFPYGLRRANAEAFATANTDFARVLRGDFRTETSPLVVMSAGQVLLARAEAAKRGWTSDVLANVYRTGIELSFKQWGQTAAATYFTQNGVVLAGDDSDLTKIALQRYIAHYPDGRMGWNIWRKSGVPTLVPAPDAVAGSTIPRRYQYSPNEYTTNESVNEAVARLEGGDKMSSRIWWDK</sequence>
<keyword evidence="3" id="KW-1185">Reference proteome</keyword>
<organism evidence="2 3">
    <name type="scientific">Sphingobacterium tenebrionis</name>
    <dbReference type="NCBI Taxonomy" id="3111775"/>
    <lineage>
        <taxon>Bacteria</taxon>
        <taxon>Pseudomonadati</taxon>
        <taxon>Bacteroidota</taxon>
        <taxon>Sphingobacteriia</taxon>
        <taxon>Sphingobacteriales</taxon>
        <taxon>Sphingobacteriaceae</taxon>
        <taxon>Sphingobacterium</taxon>
    </lineage>
</organism>